<dbReference type="EMBL" id="RJVU01019258">
    <property type="protein sequence ID" value="ROL51003.1"/>
    <property type="molecule type" value="Genomic_DNA"/>
</dbReference>
<comment type="subcellular location">
    <subcellularLocation>
        <location evidence="3">Cytoplasm</location>
    </subcellularLocation>
    <subcellularLocation>
        <location evidence="1">Mitochondrion</location>
    </subcellularLocation>
    <subcellularLocation>
        <location evidence="2">Nucleus</location>
        <location evidence="2">PML body</location>
    </subcellularLocation>
</comment>
<feature type="compositionally biased region" description="Basic and acidic residues" evidence="17">
    <location>
        <begin position="1894"/>
        <end position="1911"/>
    </location>
</feature>
<keyword evidence="9" id="KW-0805">Transcription regulation</keyword>
<feature type="compositionally biased region" description="Polar residues" evidence="17">
    <location>
        <begin position="376"/>
        <end position="385"/>
    </location>
</feature>
<feature type="compositionally biased region" description="Polar residues" evidence="17">
    <location>
        <begin position="1022"/>
        <end position="1049"/>
    </location>
</feature>
<dbReference type="OrthoDB" id="1938039at2759"/>
<feature type="compositionally biased region" description="Low complexity" evidence="17">
    <location>
        <begin position="1849"/>
        <end position="1863"/>
    </location>
</feature>
<feature type="compositionally biased region" description="Basic and acidic residues" evidence="17">
    <location>
        <begin position="456"/>
        <end position="468"/>
    </location>
</feature>
<feature type="region of interest" description="Disordered" evidence="17">
    <location>
        <begin position="139"/>
        <end position="183"/>
    </location>
</feature>
<evidence type="ECO:0000256" key="13">
    <source>
        <dbReference type="ARBA" id="ARBA00023242"/>
    </source>
</evidence>
<dbReference type="PANTHER" id="PTHR15489:SF2">
    <property type="entry name" value="CASP8-ASSOCIATED PROTEIN 2"/>
    <property type="match status" value="1"/>
</dbReference>
<keyword evidence="5" id="KW-0678">Repressor</keyword>
<keyword evidence="13" id="KW-0539">Nucleus</keyword>
<evidence type="ECO:0000256" key="7">
    <source>
        <dbReference type="ARBA" id="ARBA00022703"/>
    </source>
</evidence>
<feature type="compositionally biased region" description="Basic and acidic residues" evidence="17">
    <location>
        <begin position="1130"/>
        <end position="1146"/>
    </location>
</feature>
<comment type="caution">
    <text evidence="18">The sequence shown here is derived from an EMBL/GenBank/DDBJ whole genome shotgun (WGS) entry which is preliminary data.</text>
</comment>
<evidence type="ECO:0000256" key="17">
    <source>
        <dbReference type="SAM" id="MobiDB-lite"/>
    </source>
</evidence>
<evidence type="ECO:0000256" key="12">
    <source>
        <dbReference type="ARBA" id="ARBA00023163"/>
    </source>
</evidence>
<evidence type="ECO:0000256" key="4">
    <source>
        <dbReference type="ARBA" id="ARBA00022490"/>
    </source>
</evidence>
<dbReference type="SUPFAM" id="SSF46689">
    <property type="entry name" value="Homeodomain-like"/>
    <property type="match status" value="1"/>
</dbReference>
<feature type="compositionally biased region" description="Polar residues" evidence="17">
    <location>
        <begin position="1386"/>
        <end position="1396"/>
    </location>
</feature>
<feature type="compositionally biased region" description="Polar residues" evidence="17">
    <location>
        <begin position="1147"/>
        <end position="1157"/>
    </location>
</feature>
<dbReference type="InterPro" id="IPR049257">
    <property type="entry name" value="Gon4l/CASP8AP2_myb-like"/>
</dbReference>
<feature type="region of interest" description="Disordered" evidence="17">
    <location>
        <begin position="1849"/>
        <end position="1938"/>
    </location>
</feature>
<feature type="compositionally biased region" description="Basic and acidic residues" evidence="17">
    <location>
        <begin position="605"/>
        <end position="635"/>
    </location>
</feature>
<evidence type="ECO:0000256" key="2">
    <source>
        <dbReference type="ARBA" id="ARBA00004322"/>
    </source>
</evidence>
<evidence type="ECO:0000256" key="3">
    <source>
        <dbReference type="ARBA" id="ARBA00004496"/>
    </source>
</evidence>
<dbReference type="InterPro" id="IPR039674">
    <property type="entry name" value="FLASH"/>
</dbReference>
<feature type="region of interest" description="Disordered" evidence="17">
    <location>
        <begin position="1754"/>
        <end position="1805"/>
    </location>
</feature>
<dbReference type="Pfam" id="PF21227">
    <property type="entry name" value="Myb_DNA-binding_7"/>
    <property type="match status" value="1"/>
</dbReference>
<feature type="compositionally biased region" description="Polar residues" evidence="17">
    <location>
        <begin position="257"/>
        <end position="266"/>
    </location>
</feature>
<dbReference type="FunFam" id="1.10.10.60:FF:000265">
    <property type="entry name" value="CASP8-associated protein 2 isoform X1"/>
    <property type="match status" value="1"/>
</dbReference>
<evidence type="ECO:0000256" key="5">
    <source>
        <dbReference type="ARBA" id="ARBA00022491"/>
    </source>
</evidence>
<accession>A0A3N0YYG0</accession>
<feature type="compositionally biased region" description="Low complexity" evidence="17">
    <location>
        <begin position="964"/>
        <end position="977"/>
    </location>
</feature>
<dbReference type="GO" id="GO:0008625">
    <property type="term" value="P:extrinsic apoptotic signaling pathway via death domain receptors"/>
    <property type="evidence" value="ECO:0007669"/>
    <property type="project" value="TreeGrafter"/>
</dbReference>
<keyword evidence="19" id="KW-1185">Reference proteome</keyword>
<feature type="compositionally biased region" description="Polar residues" evidence="17">
    <location>
        <begin position="1465"/>
        <end position="1478"/>
    </location>
</feature>
<dbReference type="GO" id="GO:0036337">
    <property type="term" value="P:Fas signaling pathway"/>
    <property type="evidence" value="ECO:0007669"/>
    <property type="project" value="TreeGrafter"/>
</dbReference>
<feature type="compositionally biased region" description="Polar residues" evidence="17">
    <location>
        <begin position="1869"/>
        <end position="1878"/>
    </location>
</feature>
<feature type="region of interest" description="Disordered" evidence="17">
    <location>
        <begin position="991"/>
        <end position="1070"/>
    </location>
</feature>
<dbReference type="Proteomes" id="UP000281406">
    <property type="component" value="Unassembled WGS sequence"/>
</dbReference>
<reference evidence="18 19" key="1">
    <citation type="submission" date="2018-10" db="EMBL/GenBank/DDBJ databases">
        <title>Genome assembly for a Yunnan-Guizhou Plateau 3E fish, Anabarilius grahami (Regan), and its evolutionary and genetic applications.</title>
        <authorList>
            <person name="Jiang W."/>
        </authorList>
    </citation>
    <scope>NUCLEOTIDE SEQUENCE [LARGE SCALE GENOMIC DNA]</scope>
    <source>
        <strain evidence="18">AG-KIZ</strain>
        <tissue evidence="18">Muscle</tissue>
    </source>
</reference>
<keyword evidence="12" id="KW-0804">Transcription</keyword>
<feature type="compositionally biased region" description="Polar residues" evidence="17">
    <location>
        <begin position="678"/>
        <end position="690"/>
    </location>
</feature>
<feature type="compositionally biased region" description="Basic residues" evidence="17">
    <location>
        <begin position="642"/>
        <end position="654"/>
    </location>
</feature>
<evidence type="ECO:0000256" key="14">
    <source>
        <dbReference type="ARBA" id="ARBA00023306"/>
    </source>
</evidence>
<feature type="compositionally biased region" description="Polar residues" evidence="17">
    <location>
        <begin position="952"/>
        <end position="963"/>
    </location>
</feature>
<feature type="compositionally biased region" description="Basic and acidic residues" evidence="17">
    <location>
        <begin position="1399"/>
        <end position="1412"/>
    </location>
</feature>
<dbReference type="GO" id="GO:0016605">
    <property type="term" value="C:PML body"/>
    <property type="evidence" value="ECO:0007669"/>
    <property type="project" value="UniProtKB-SubCell"/>
</dbReference>
<protein>
    <recommendedName>
        <fullName evidence="15">CASP8-associated protein 2</fullName>
    </recommendedName>
    <alternativeName>
        <fullName evidence="16">FLICE-associated huge protein</fullName>
    </alternativeName>
</protein>
<evidence type="ECO:0000256" key="9">
    <source>
        <dbReference type="ARBA" id="ARBA00023015"/>
    </source>
</evidence>
<feature type="compositionally biased region" description="Basic and acidic residues" evidence="17">
    <location>
        <begin position="730"/>
        <end position="739"/>
    </location>
</feature>
<feature type="region of interest" description="Disordered" evidence="17">
    <location>
        <begin position="1099"/>
        <end position="1251"/>
    </location>
</feature>
<feature type="region of interest" description="Disordered" evidence="17">
    <location>
        <begin position="1461"/>
        <end position="1492"/>
    </location>
</feature>
<name>A0A3N0YYG0_ANAGA</name>
<evidence type="ECO:0000313" key="18">
    <source>
        <dbReference type="EMBL" id="ROL51003.1"/>
    </source>
</evidence>
<keyword evidence="4" id="KW-0963">Cytoplasm</keyword>
<feature type="region of interest" description="Disordered" evidence="17">
    <location>
        <begin position="1811"/>
        <end position="1830"/>
    </location>
</feature>
<feature type="compositionally biased region" description="Polar residues" evidence="17">
    <location>
        <begin position="898"/>
        <end position="910"/>
    </location>
</feature>
<feature type="compositionally biased region" description="Basic and acidic residues" evidence="17">
    <location>
        <begin position="655"/>
        <end position="669"/>
    </location>
</feature>
<feature type="compositionally biased region" description="Basic and acidic residues" evidence="17">
    <location>
        <begin position="553"/>
        <end position="595"/>
    </location>
</feature>
<keyword evidence="8" id="KW-0007">Acetylation</keyword>
<feature type="compositionally biased region" description="Acidic residues" evidence="17">
    <location>
        <begin position="1168"/>
        <end position="1186"/>
    </location>
</feature>
<sequence length="2011" mass="222469">MDLMDELCGDLIDKPSGTFLHYNEDSVDIYSGLENSPKGDGHQGEFNPFVSPRTMESMDIYEEIIREEQEEKEATYNELKQKFDDAQKQVKELLSKLQLLQIKNSSLSSENLLLKKNICSLIKTARMEIVRKDEEISRLSNRSGRGSYGQNFRRSQMESGPANTKHSLNNPTSSVLGSQGARQDNTMNEVNQHKGRNTESDPCAYLPTAAPQPFEVLQRCPRTDLESPLNCQNKSAAKPDNETLTVQPEQDCRPHRTSGSIKNPTISTVADVLNTPETNNSGPRVPDTTTDCRFSCLKENKNSPLKHTDKLEKPQNCTSRDKNCNSKDKHVSLESQKKVDGNSSKSERNEKELAKDSSVSSENRNNQPEVPVFLKTSEQSKSPFSLSHKASPSVNSKPSKSSDKTAADVEAESQGHMHKQNADKTSRETKHTGSRRTDCAVVDEESHSQNHKWKKRDASGHGRKEDKSSSAARGSSRTERSRDRKQKRPKESERSKRDEGNNCSSSRERSSNRSDSSKEYERSSTKEMDNKDEDKRSKKQVDALDSRQAFSSPRRDSQRKDIYKGKSSSRIEEPSSKSKRSHCYDKSRATEDLKCPVKNGSSEKNCFEDKGKVKDRERKRGGHLEEHRVQKHGESKNVLSKVCRKNSPKKHKNDRKGQDSKNEKDKHLETVPAESPSVAVSINRCQTSEDNSPDRKLSFMETLNLTLSPLKKQKQSSDTTEAIGASSEDASSHESRLSDAGEEFCVIDELRNSQHSDEEMDKNPEATTAGEKEDLTSSCKQSGQVVDLFTAVASEKPLAEQTDMEVQEENATESQEAVDKVPSIVKTSEEKKGKTSVSNLLDNDLSSKLTLTKESPNRVCENGLSGKTEDALGIIDNAVVSNTLLSKTSEVVVSDNTPDSIVDGCQQQDPSAPLSEETSRMEIQRSPQAKSQDLLPASNGICQDDVSCSDKAQSIPKINSSRNSGSSVNMEVSSSTISADLVEPSNVICDDEQVGTSKPENKIAGETQHTSENLKMSEESHQSPLWSQNTMAPNDSTTVGEDTMSSSQPGYLEPDSTEKEEQDTKSSNPVVLCHDEDSMMLTLRNLRVIPEPISPLTSPVRQVKKVQPQRAEKQPHVKSLNKDLSTVTTRSDKDEVNMDMNKENKSPDSSVTASSNKGTKDALSACGTEEDELEDGEIVSESEEEGPLFIQTPPREREKPTSKTPSPKLPAVGKRVSQKKSCAPAKYSEKSKCSKSSASNDSPTSSKRRFKTVSPPLKSAVYTLDGFMDMLGSIRVELRKKYMKLQKNVTKTAFCCIVDMSHASFTEFINAVDLDKLCCQGNDIKVRLNKIISSIMSKVTKNGIVNRIFEQRAGDLKQKLWTFVDGQFDFLFKELKTALKSESEPSKNASYENKNSTIKRKEAENEVVDKEPFSTPGHLHRAKKSKVDTGSFVREALPNNLPHRGLGSRGKNIKAVMNEDDQPAKVTTSHQLPTSSSERSFHEGTSEPGNRISSYVRRLSHNGSIQDKSDFEILTEQQTSSLTFNLVSDSQMGEIFKCLLQGSDLLESSVPVGDNTSWPLSTPRKEGLPGESLIGIMTPNKTTPSKFITPWSSISPYKFPSNSKMLVDPAILDESCLLEVPSDSEPCQLQSTVISQRSFSILAEDLAVSLTIPSPLKSDSHLSFLHPGTGQPLSAPNSVLSAHYSEDALLDGEDATEQDIHLSLDTDNSSCGSSPSRTWEGSNPSGFQFQPNLQMQAVVMERSNDHFIVRIRRTSTGPVESKGKAVPASAECPEPSLKPNLTLTPEDLGPAPGETLNKSPTKVNESCHIDNDKAVESQPSSQKSSSEGVCDDNLSCNNAEPVSIEACVTAPEESTATETETSEMMLGNVRNTTQTPTAPESKSERVSKKRRRHQSEPKAKRPKVDKSQDKHSKSRHKKKSKSSKEKGSKTAIPQVSPSSLSAKNVIRKKGEVVVTWTRDEDRDILIELKMKGTSPKTFAALSKRLKKSTEQIEERFSQLMKLFKKKEKMEN</sequence>
<gene>
    <name evidence="18" type="ORF">DPX16_14534</name>
</gene>
<dbReference type="InterPro" id="IPR009057">
    <property type="entry name" value="Homeodomain-like_sf"/>
</dbReference>
<evidence type="ECO:0000256" key="1">
    <source>
        <dbReference type="ARBA" id="ARBA00004173"/>
    </source>
</evidence>
<evidence type="ECO:0000256" key="11">
    <source>
        <dbReference type="ARBA" id="ARBA00023159"/>
    </source>
</evidence>
<feature type="region of interest" description="Disordered" evidence="17">
    <location>
        <begin position="226"/>
        <end position="266"/>
    </location>
</feature>
<dbReference type="GO" id="GO:0003714">
    <property type="term" value="F:transcription corepressor activity"/>
    <property type="evidence" value="ECO:0007669"/>
    <property type="project" value="TreeGrafter"/>
</dbReference>
<keyword evidence="11" id="KW-0010">Activator</keyword>
<evidence type="ECO:0000256" key="8">
    <source>
        <dbReference type="ARBA" id="ARBA00022990"/>
    </source>
</evidence>
<feature type="region of interest" description="Disordered" evidence="17">
    <location>
        <begin position="303"/>
        <end position="780"/>
    </location>
</feature>
<evidence type="ECO:0000313" key="19">
    <source>
        <dbReference type="Proteomes" id="UP000281406"/>
    </source>
</evidence>
<keyword evidence="10" id="KW-0496">Mitochondrion</keyword>
<proteinExistence type="predicted"/>
<feature type="compositionally biased region" description="Basic residues" evidence="17">
    <location>
        <begin position="1912"/>
        <end position="1921"/>
    </location>
</feature>
<dbReference type="GO" id="GO:0005739">
    <property type="term" value="C:mitochondrion"/>
    <property type="evidence" value="ECO:0007669"/>
    <property type="project" value="UniProtKB-SubCell"/>
</dbReference>
<feature type="region of interest" description="Disordered" evidence="17">
    <location>
        <begin position="1383"/>
        <end position="1427"/>
    </location>
</feature>
<feature type="compositionally biased region" description="Basic and acidic residues" evidence="17">
    <location>
        <begin position="489"/>
        <end position="545"/>
    </location>
</feature>
<feature type="compositionally biased region" description="Acidic residues" evidence="17">
    <location>
        <begin position="802"/>
        <end position="811"/>
    </location>
</feature>
<feature type="compositionally biased region" description="Low complexity" evidence="17">
    <location>
        <begin position="1817"/>
        <end position="1826"/>
    </location>
</feature>
<keyword evidence="14" id="KW-0131">Cell cycle</keyword>
<feature type="compositionally biased region" description="Polar residues" evidence="17">
    <location>
        <begin position="357"/>
        <end position="368"/>
    </location>
</feature>
<feature type="region of interest" description="Disordered" evidence="17">
    <location>
        <begin position="898"/>
        <end position="919"/>
    </location>
</feature>
<dbReference type="PANTHER" id="PTHR15489">
    <property type="entry name" value="CASPASE 8 ASSOCIATED PROTEIN 2"/>
    <property type="match status" value="1"/>
</dbReference>
<keyword evidence="6" id="KW-0597">Phosphoprotein</keyword>
<dbReference type="Gene3D" id="1.10.10.60">
    <property type="entry name" value="Homeodomain-like"/>
    <property type="match status" value="1"/>
</dbReference>
<evidence type="ECO:0000256" key="15">
    <source>
        <dbReference type="ARBA" id="ARBA00069865"/>
    </source>
</evidence>
<feature type="compositionally biased region" description="Basic and acidic residues" evidence="17">
    <location>
        <begin position="303"/>
        <end position="355"/>
    </location>
</feature>
<feature type="region of interest" description="Disordered" evidence="17">
    <location>
        <begin position="795"/>
        <end position="839"/>
    </location>
</feature>
<feature type="region of interest" description="Disordered" evidence="17">
    <location>
        <begin position="952"/>
        <end position="977"/>
    </location>
</feature>
<feature type="compositionally biased region" description="Basic and acidic residues" evidence="17">
    <location>
        <begin position="748"/>
        <end position="775"/>
    </location>
</feature>
<organism evidence="18 19">
    <name type="scientific">Anabarilius grahami</name>
    <name type="common">Kanglang fish</name>
    <name type="synonym">Barilius grahami</name>
    <dbReference type="NCBI Taxonomy" id="495550"/>
    <lineage>
        <taxon>Eukaryota</taxon>
        <taxon>Metazoa</taxon>
        <taxon>Chordata</taxon>
        <taxon>Craniata</taxon>
        <taxon>Vertebrata</taxon>
        <taxon>Euteleostomi</taxon>
        <taxon>Actinopterygii</taxon>
        <taxon>Neopterygii</taxon>
        <taxon>Teleostei</taxon>
        <taxon>Ostariophysi</taxon>
        <taxon>Cypriniformes</taxon>
        <taxon>Xenocyprididae</taxon>
        <taxon>Xenocypridinae</taxon>
        <taxon>Xenocypridinae incertae sedis</taxon>
        <taxon>Anabarilius</taxon>
    </lineage>
</organism>
<keyword evidence="7" id="KW-0053">Apoptosis</keyword>
<feature type="compositionally biased region" description="Basic and acidic residues" evidence="17">
    <location>
        <begin position="420"/>
        <end position="448"/>
    </location>
</feature>
<evidence type="ECO:0000256" key="6">
    <source>
        <dbReference type="ARBA" id="ARBA00022553"/>
    </source>
</evidence>
<evidence type="ECO:0000256" key="10">
    <source>
        <dbReference type="ARBA" id="ARBA00023128"/>
    </source>
</evidence>
<evidence type="ECO:0000256" key="16">
    <source>
        <dbReference type="ARBA" id="ARBA00078515"/>
    </source>
</evidence>
<feature type="compositionally biased region" description="Low complexity" evidence="17">
    <location>
        <begin position="389"/>
        <end position="399"/>
    </location>
</feature>
<dbReference type="CDD" id="cd12202">
    <property type="entry name" value="CASP8AP2"/>
    <property type="match status" value="1"/>
</dbReference>